<dbReference type="InParanoid" id="A0A409XXU6"/>
<evidence type="ECO:0000313" key="3">
    <source>
        <dbReference type="Proteomes" id="UP000284706"/>
    </source>
</evidence>
<feature type="region of interest" description="Disordered" evidence="1">
    <location>
        <begin position="179"/>
        <end position="284"/>
    </location>
</feature>
<protein>
    <submittedName>
        <fullName evidence="2">Uncharacterized protein</fullName>
    </submittedName>
</protein>
<sequence>MNMYPAVAFVDNVATEPSESSRQSHSSGVSVEPLLTDYFPAGIPPNHQAAYAAWPIQQTMPNLSVLQNGSPWLPLPPLPIAQGLYEHNSQPMPARYAYSDDIPQFHQDFPSGWHAGSPPAQVGPPTSGITAFPPFAPVTRPLEHAYASVPTQYEPSLPVDSSLPTAHVFYDTSHASGLAPPYSSAASTSNHLYTPEDGFTQPAATELLPPPAPTMYDRNASFGSVSSSLTLPPIPPYANGPPSQQSRETAQDEQAQEDGLYYPPSSADPANDGDVGASGTPSFVDSTARFDPARFLSDSPPLSTLSIPAPVRYEELSQSELQPLLEYGAMTMGHTPQYGFEPYRSERGSVAAVVVDSPVAPAAPAASGQTATTTTTQEVAEPNQPARSRKRKTRTKDDAQSSANPASSSTRRKRRKPTDPPSKSEVPLPTSSTRKRHRKPKNPSPEPEDPPPSITLAELVEAATSSKFRKIVSRGQAGVAPQNWAEDWREMVASFVGDYLQSQKFVIAEVGPLDPER</sequence>
<dbReference type="Proteomes" id="UP000284706">
    <property type="component" value="Unassembled WGS sequence"/>
</dbReference>
<name>A0A409XXU6_9AGAR</name>
<comment type="caution">
    <text evidence="2">The sequence shown here is derived from an EMBL/GenBank/DDBJ whole genome shotgun (WGS) entry which is preliminary data.</text>
</comment>
<proteinExistence type="predicted"/>
<evidence type="ECO:0000256" key="1">
    <source>
        <dbReference type="SAM" id="MobiDB-lite"/>
    </source>
</evidence>
<evidence type="ECO:0000313" key="2">
    <source>
        <dbReference type="EMBL" id="PPQ95588.1"/>
    </source>
</evidence>
<reference evidence="2 3" key="1">
    <citation type="journal article" date="2018" name="Evol. Lett.">
        <title>Horizontal gene cluster transfer increased hallucinogenic mushroom diversity.</title>
        <authorList>
            <person name="Reynolds H.T."/>
            <person name="Vijayakumar V."/>
            <person name="Gluck-Thaler E."/>
            <person name="Korotkin H.B."/>
            <person name="Matheny P.B."/>
            <person name="Slot J.C."/>
        </authorList>
    </citation>
    <scope>NUCLEOTIDE SEQUENCE [LARGE SCALE GENOMIC DNA]</scope>
    <source>
        <strain evidence="2 3">SRW20</strain>
    </source>
</reference>
<dbReference type="EMBL" id="NHYE01001421">
    <property type="protein sequence ID" value="PPQ95588.1"/>
    <property type="molecule type" value="Genomic_DNA"/>
</dbReference>
<gene>
    <name evidence="2" type="ORF">CVT26_008617</name>
</gene>
<feature type="compositionally biased region" description="Low complexity" evidence="1">
    <location>
        <begin position="362"/>
        <end position="382"/>
    </location>
</feature>
<keyword evidence="3" id="KW-1185">Reference proteome</keyword>
<feature type="compositionally biased region" description="Polar residues" evidence="1">
    <location>
        <begin position="221"/>
        <end position="230"/>
    </location>
</feature>
<feature type="compositionally biased region" description="Pro residues" evidence="1">
    <location>
        <begin position="442"/>
        <end position="453"/>
    </location>
</feature>
<organism evidence="2 3">
    <name type="scientific">Gymnopilus dilepis</name>
    <dbReference type="NCBI Taxonomy" id="231916"/>
    <lineage>
        <taxon>Eukaryota</taxon>
        <taxon>Fungi</taxon>
        <taxon>Dikarya</taxon>
        <taxon>Basidiomycota</taxon>
        <taxon>Agaricomycotina</taxon>
        <taxon>Agaricomycetes</taxon>
        <taxon>Agaricomycetidae</taxon>
        <taxon>Agaricales</taxon>
        <taxon>Agaricineae</taxon>
        <taxon>Hymenogastraceae</taxon>
        <taxon>Gymnopilus</taxon>
    </lineage>
</organism>
<accession>A0A409XXU6</accession>
<dbReference type="AlphaFoldDB" id="A0A409XXU6"/>
<feature type="region of interest" description="Disordered" evidence="1">
    <location>
        <begin position="362"/>
        <end position="455"/>
    </location>
</feature>